<keyword evidence="1" id="KW-0808">Transferase</keyword>
<dbReference type="GO" id="GO:0016740">
    <property type="term" value="F:transferase activity"/>
    <property type="evidence" value="ECO:0007669"/>
    <property type="project" value="UniProtKB-KW"/>
</dbReference>
<sequence length="303" mass="35798">MKAPVAFFIFNRPQLTAKVFEGIRQAKPKQLFIIADGPRSAPPDDGEKCAATRAVVEQIDWDCEVFRNYSEVNLGCGRRVSTGISWVFEQVEEAIILEDDCLPHPTFFPFCEQLLEKYRNEPKIMSISGTNWLGQWKPEQQSYHFYFCGGIWGWATWKRAWQGYDYEMKLWSNQKIRQEIKDFIEDEQIFKWYDQVFSQAYRGEINTWDYQWMFQCLFHSGLEVVPSVNLISNIGFGEEAAHTKNPYDFRNNLPQHSMLFPMKQPKELVIDREYGKQVEKKLSINSHLLVRLKNKIKRWLDPL</sequence>
<accession>A0A552EKG7</accession>
<name>A0A552EKG7_MICAE</name>
<protein>
    <submittedName>
        <fullName evidence="1">Glycosyltransferase family 2 protein</fullName>
    </submittedName>
</protein>
<comment type="caution">
    <text evidence="1">The sequence shown here is derived from an EMBL/GenBank/DDBJ whole genome shotgun (WGS) entry which is preliminary data.</text>
</comment>
<reference evidence="1 2" key="1">
    <citation type="submission" date="2019-01" db="EMBL/GenBank/DDBJ databases">
        <title>Coherence of Microcystis species and biogeography revealed through population genomics.</title>
        <authorList>
            <person name="Perez-Carrascal O.M."/>
            <person name="Terrat Y."/>
            <person name="Giani A."/>
            <person name="Fortin N."/>
            <person name="Tromas N."/>
            <person name="Shapiro B.J."/>
        </authorList>
    </citation>
    <scope>NUCLEOTIDE SEQUENCE [LARGE SCALE GENOMIC DNA]</scope>
    <source>
        <strain evidence="1">Ma_MB_F_20061100_S20D</strain>
    </source>
</reference>
<dbReference type="AlphaFoldDB" id="A0A552EKG7"/>
<evidence type="ECO:0000313" key="2">
    <source>
        <dbReference type="Proteomes" id="UP000315113"/>
    </source>
</evidence>
<proteinExistence type="predicted"/>
<gene>
    <name evidence="1" type="ORF">EWV78_12100</name>
</gene>
<dbReference type="Gene3D" id="3.90.550.10">
    <property type="entry name" value="Spore Coat Polysaccharide Biosynthesis Protein SpsA, Chain A"/>
    <property type="match status" value="1"/>
</dbReference>
<organism evidence="1 2">
    <name type="scientific">Microcystis aeruginosa Ma_MB_F_20061100_S20D</name>
    <dbReference type="NCBI Taxonomy" id="2486253"/>
    <lineage>
        <taxon>Bacteria</taxon>
        <taxon>Bacillati</taxon>
        <taxon>Cyanobacteriota</taxon>
        <taxon>Cyanophyceae</taxon>
        <taxon>Oscillatoriophycideae</taxon>
        <taxon>Chroococcales</taxon>
        <taxon>Microcystaceae</taxon>
        <taxon>Microcystis</taxon>
    </lineage>
</organism>
<dbReference type="Proteomes" id="UP000315113">
    <property type="component" value="Unassembled WGS sequence"/>
</dbReference>
<dbReference type="InterPro" id="IPR029044">
    <property type="entry name" value="Nucleotide-diphossugar_trans"/>
</dbReference>
<dbReference type="EMBL" id="SFBH01000092">
    <property type="protein sequence ID" value="TRU34965.1"/>
    <property type="molecule type" value="Genomic_DNA"/>
</dbReference>
<evidence type="ECO:0000313" key="1">
    <source>
        <dbReference type="EMBL" id="TRU34965.1"/>
    </source>
</evidence>
<dbReference type="SUPFAM" id="SSF53448">
    <property type="entry name" value="Nucleotide-diphospho-sugar transferases"/>
    <property type="match status" value="1"/>
</dbReference>